<evidence type="ECO:0000313" key="1">
    <source>
        <dbReference type="EMBL" id="KAK8564901.1"/>
    </source>
</evidence>
<reference evidence="1 2" key="1">
    <citation type="journal article" date="2024" name="G3 (Bethesda)">
        <title>Genome assembly of Hibiscus sabdariffa L. provides insights into metabolisms of medicinal natural products.</title>
        <authorList>
            <person name="Kim T."/>
        </authorList>
    </citation>
    <scope>NUCLEOTIDE SEQUENCE [LARGE SCALE GENOMIC DNA]</scope>
    <source>
        <strain evidence="1">TK-2024</strain>
        <tissue evidence="1">Old leaves</tissue>
    </source>
</reference>
<comment type="caution">
    <text evidence="1">The sequence shown here is derived from an EMBL/GenBank/DDBJ whole genome shotgun (WGS) entry which is preliminary data.</text>
</comment>
<dbReference type="EMBL" id="JBBPBM010000010">
    <property type="protein sequence ID" value="KAK8564901.1"/>
    <property type="molecule type" value="Genomic_DNA"/>
</dbReference>
<organism evidence="1 2">
    <name type="scientific">Hibiscus sabdariffa</name>
    <name type="common">roselle</name>
    <dbReference type="NCBI Taxonomy" id="183260"/>
    <lineage>
        <taxon>Eukaryota</taxon>
        <taxon>Viridiplantae</taxon>
        <taxon>Streptophyta</taxon>
        <taxon>Embryophyta</taxon>
        <taxon>Tracheophyta</taxon>
        <taxon>Spermatophyta</taxon>
        <taxon>Magnoliopsida</taxon>
        <taxon>eudicotyledons</taxon>
        <taxon>Gunneridae</taxon>
        <taxon>Pentapetalae</taxon>
        <taxon>rosids</taxon>
        <taxon>malvids</taxon>
        <taxon>Malvales</taxon>
        <taxon>Malvaceae</taxon>
        <taxon>Malvoideae</taxon>
        <taxon>Hibiscus</taxon>
    </lineage>
</organism>
<proteinExistence type="predicted"/>
<sequence length="109" mass="12130">MTWLNPPFGPSPCGRPTVTILRLAPSLLPLVLTDLVKEKILLPTIKAPVAILGSRNLNIPHTQQPLTLASTVELLNFDHQLCLLARVSTLLSHLGRMQTHPFQSAPWRW</sequence>
<accession>A0ABR2EWC0</accession>
<dbReference type="Proteomes" id="UP001472677">
    <property type="component" value="Unassembled WGS sequence"/>
</dbReference>
<keyword evidence="2" id="KW-1185">Reference proteome</keyword>
<gene>
    <name evidence="1" type="ORF">V6N12_058480</name>
</gene>
<name>A0ABR2EWC0_9ROSI</name>
<evidence type="ECO:0000313" key="2">
    <source>
        <dbReference type="Proteomes" id="UP001472677"/>
    </source>
</evidence>
<protein>
    <submittedName>
        <fullName evidence="1">Uncharacterized protein</fullName>
    </submittedName>
</protein>